<organism evidence="3 4">
    <name type="scientific">Arthrobacter echini</name>
    <dbReference type="NCBI Taxonomy" id="1529066"/>
    <lineage>
        <taxon>Bacteria</taxon>
        <taxon>Bacillati</taxon>
        <taxon>Actinomycetota</taxon>
        <taxon>Actinomycetes</taxon>
        <taxon>Micrococcales</taxon>
        <taxon>Micrococcaceae</taxon>
        <taxon>Arthrobacter</taxon>
    </lineage>
</organism>
<dbReference type="PANTHER" id="PTHR33620">
    <property type="entry name" value="UREASE ACCESSORY PROTEIN F"/>
    <property type="match status" value="1"/>
</dbReference>
<evidence type="ECO:0000313" key="4">
    <source>
        <dbReference type="Proteomes" id="UP000305233"/>
    </source>
</evidence>
<proteinExistence type="predicted"/>
<dbReference type="Pfam" id="PF01730">
    <property type="entry name" value="UreF"/>
    <property type="match status" value="1"/>
</dbReference>
<gene>
    <name evidence="3" type="ORF">E8P82_11975</name>
</gene>
<evidence type="ECO:0000256" key="1">
    <source>
        <dbReference type="ARBA" id="ARBA00022988"/>
    </source>
</evidence>
<dbReference type="AlphaFoldDB" id="A0A4V3Z578"/>
<dbReference type="GO" id="GO:0016151">
    <property type="term" value="F:nickel cation binding"/>
    <property type="evidence" value="ECO:0007669"/>
    <property type="project" value="InterPro"/>
</dbReference>
<accession>A0A4V3Z578</accession>
<dbReference type="PANTHER" id="PTHR33620:SF1">
    <property type="entry name" value="UREASE ACCESSORY PROTEIN F"/>
    <property type="match status" value="1"/>
</dbReference>
<protein>
    <submittedName>
        <fullName evidence="3">Urease accessory protein UreF</fullName>
    </submittedName>
</protein>
<evidence type="ECO:0000256" key="2">
    <source>
        <dbReference type="ARBA" id="ARBA00023186"/>
    </source>
</evidence>
<dbReference type="Gene3D" id="1.10.4190.10">
    <property type="entry name" value="Urease accessory protein UreF"/>
    <property type="match status" value="1"/>
</dbReference>
<reference evidence="3 4" key="1">
    <citation type="submission" date="2019-04" db="EMBL/GenBank/DDBJ databases">
        <authorList>
            <person name="Liu Q."/>
            <person name="Xin Y.-H."/>
        </authorList>
    </citation>
    <scope>NUCLEOTIDE SEQUENCE [LARGE SCALE GENOMIC DNA]</scope>
    <source>
        <strain evidence="3 4">AM23</strain>
    </source>
</reference>
<dbReference type="PIRSF" id="PIRSF009467">
    <property type="entry name" value="Ureas_acces_UreF"/>
    <property type="match status" value="1"/>
</dbReference>
<keyword evidence="2" id="KW-0143">Chaperone</keyword>
<evidence type="ECO:0000313" key="3">
    <source>
        <dbReference type="EMBL" id="THJ65529.1"/>
    </source>
</evidence>
<dbReference type="Proteomes" id="UP000305233">
    <property type="component" value="Unassembled WGS sequence"/>
</dbReference>
<name>A0A4V3Z578_9MICC</name>
<keyword evidence="1" id="KW-0996">Nickel insertion</keyword>
<dbReference type="InterPro" id="IPR038277">
    <property type="entry name" value="UreF_sf"/>
</dbReference>
<dbReference type="InterPro" id="IPR002639">
    <property type="entry name" value="UreF"/>
</dbReference>
<keyword evidence="4" id="KW-1185">Reference proteome</keyword>
<dbReference type="OrthoDB" id="3382047at2"/>
<sequence>MTADAGGEAWESIASLRSMSALMLLIDGRFPAGGHAHSGGFEAAAANEKVTDIASMEQFLLGRLHTTGLVAAAFAGSSCLSFGRAARMSDEIGHAAFSESLAALDAEFDARTPSPVLRVVSRRLGRQLVRAGRRIWPHPLVEELARLPGQGVHQPIAFGVVAGAAGQPPVLAATAAAQESITGPATASVRLLGLDPFEVNALLARLADDVATVGAGGFAAASSSPADLPASAGYLIDISAEVHATWEVRLFAS</sequence>
<dbReference type="EMBL" id="SSWH01000011">
    <property type="protein sequence ID" value="THJ65529.1"/>
    <property type="molecule type" value="Genomic_DNA"/>
</dbReference>
<comment type="caution">
    <text evidence="3">The sequence shown here is derived from an EMBL/GenBank/DDBJ whole genome shotgun (WGS) entry which is preliminary data.</text>
</comment>